<comment type="caution">
    <text evidence="4">The sequence shown here is derived from an EMBL/GenBank/DDBJ whole genome shotgun (WGS) entry which is preliminary data.</text>
</comment>
<organism evidence="4 5">
    <name type="scientific">Kibdelosporangium persicum</name>
    <dbReference type="NCBI Taxonomy" id="2698649"/>
    <lineage>
        <taxon>Bacteria</taxon>
        <taxon>Bacillati</taxon>
        <taxon>Actinomycetota</taxon>
        <taxon>Actinomycetes</taxon>
        <taxon>Pseudonocardiales</taxon>
        <taxon>Pseudonocardiaceae</taxon>
        <taxon>Kibdelosporangium</taxon>
    </lineage>
</organism>
<dbReference type="Gene3D" id="3.40.630.190">
    <property type="entry name" value="LCP protein"/>
    <property type="match status" value="1"/>
</dbReference>
<accession>A0ABX2F4W2</accession>
<proteinExistence type="inferred from homology"/>
<sequence length="170" mass="18503">MRHQRDPRPLSGANLTAGRQTLNASQALAFVRQRHGLHNGDLDRTRRQQAFVAAVMHKVRSEGAALLPGLVDVAKQNVVVDEGIELFDFAIRMSNLTRGRMTYLTLPIERTETVDGESINIVDPHKVRAAVAEMLNPAPKKQEKPETAPPPADVPAAPANQAPAPIPCVD</sequence>
<dbReference type="Proteomes" id="UP000763557">
    <property type="component" value="Unassembled WGS sequence"/>
</dbReference>
<keyword evidence="5" id="KW-1185">Reference proteome</keyword>
<dbReference type="InterPro" id="IPR050922">
    <property type="entry name" value="LytR/CpsA/Psr_CW_biosynth"/>
</dbReference>
<feature type="domain" description="Cell envelope-related transcriptional attenuator" evidence="3">
    <location>
        <begin position="10"/>
        <end position="60"/>
    </location>
</feature>
<protein>
    <recommendedName>
        <fullName evidence="3">Cell envelope-related transcriptional attenuator domain-containing protein</fullName>
    </recommendedName>
</protein>
<evidence type="ECO:0000256" key="2">
    <source>
        <dbReference type="SAM" id="MobiDB-lite"/>
    </source>
</evidence>
<dbReference type="Pfam" id="PF03816">
    <property type="entry name" value="LytR_cpsA_psr"/>
    <property type="match status" value="1"/>
</dbReference>
<dbReference type="EMBL" id="JAAATY010000009">
    <property type="protein sequence ID" value="NRN66366.1"/>
    <property type="molecule type" value="Genomic_DNA"/>
</dbReference>
<evidence type="ECO:0000313" key="4">
    <source>
        <dbReference type="EMBL" id="NRN66366.1"/>
    </source>
</evidence>
<feature type="region of interest" description="Disordered" evidence="2">
    <location>
        <begin position="134"/>
        <end position="170"/>
    </location>
</feature>
<dbReference type="PANTHER" id="PTHR33392">
    <property type="entry name" value="POLYISOPRENYL-TEICHOIC ACID--PEPTIDOGLYCAN TEICHOIC ACID TRANSFERASE TAGU"/>
    <property type="match status" value="1"/>
</dbReference>
<dbReference type="InterPro" id="IPR004474">
    <property type="entry name" value="LytR_CpsA_psr"/>
</dbReference>
<name>A0ABX2F4W2_9PSEU</name>
<dbReference type="PANTHER" id="PTHR33392:SF6">
    <property type="entry name" value="POLYISOPRENYL-TEICHOIC ACID--PEPTIDOGLYCAN TEICHOIC ACID TRANSFERASE TAGU"/>
    <property type="match status" value="1"/>
</dbReference>
<gene>
    <name evidence="4" type="ORF">GC106_35910</name>
</gene>
<feature type="compositionally biased region" description="Low complexity" evidence="2">
    <location>
        <begin position="154"/>
        <end position="163"/>
    </location>
</feature>
<evidence type="ECO:0000256" key="1">
    <source>
        <dbReference type="ARBA" id="ARBA00006068"/>
    </source>
</evidence>
<evidence type="ECO:0000259" key="3">
    <source>
        <dbReference type="Pfam" id="PF03816"/>
    </source>
</evidence>
<comment type="similarity">
    <text evidence="1">Belongs to the LytR/CpsA/Psr (LCP) family.</text>
</comment>
<evidence type="ECO:0000313" key="5">
    <source>
        <dbReference type="Proteomes" id="UP000763557"/>
    </source>
</evidence>
<reference evidence="4 5" key="1">
    <citation type="submission" date="2020-01" db="EMBL/GenBank/DDBJ databases">
        <title>Kibdelosporangium persica a novel Actinomycetes from a hot desert in Iran.</title>
        <authorList>
            <person name="Safaei N."/>
            <person name="Zaburannyi N."/>
            <person name="Mueller R."/>
            <person name="Wink J."/>
        </authorList>
    </citation>
    <scope>NUCLEOTIDE SEQUENCE [LARGE SCALE GENOMIC DNA]</scope>
    <source>
        <strain evidence="4 5">4NS15</strain>
    </source>
</reference>